<proteinExistence type="predicted"/>
<dbReference type="Proteomes" id="UP000585474">
    <property type="component" value="Unassembled WGS sequence"/>
</dbReference>
<evidence type="ECO:0000256" key="5">
    <source>
        <dbReference type="ARBA" id="ARBA00023242"/>
    </source>
</evidence>
<feature type="compositionally biased region" description="Basic and acidic residues" evidence="6">
    <location>
        <begin position="56"/>
        <end position="67"/>
    </location>
</feature>
<protein>
    <submittedName>
        <fullName evidence="7">Uncharacterized protein</fullName>
    </submittedName>
</protein>
<feature type="region of interest" description="Disordered" evidence="6">
    <location>
        <begin position="1"/>
        <end position="67"/>
    </location>
</feature>
<dbReference type="InterPro" id="IPR015300">
    <property type="entry name" value="DNA-bd_pseudobarrel_sf"/>
</dbReference>
<dbReference type="OrthoDB" id="1088097at2759"/>
<dbReference type="PANTHER" id="PTHR31140">
    <property type="entry name" value="B3 DOMAIN-CONTAINING TRANSCRIPTION FACTOR ABI3"/>
    <property type="match status" value="1"/>
</dbReference>
<dbReference type="SUPFAM" id="SSF101936">
    <property type="entry name" value="DNA-binding pseudobarrel domain"/>
    <property type="match status" value="2"/>
</dbReference>
<keyword evidence="8" id="KW-1185">Reference proteome</keyword>
<name>A0A7J0FVB2_9ERIC</name>
<evidence type="ECO:0000256" key="4">
    <source>
        <dbReference type="ARBA" id="ARBA00023163"/>
    </source>
</evidence>
<keyword evidence="5" id="KW-0539">Nucleus</keyword>
<accession>A0A7J0FVB2</accession>
<feature type="compositionally biased region" description="Basic and acidic residues" evidence="6">
    <location>
        <begin position="1"/>
        <end position="34"/>
    </location>
</feature>
<organism evidence="7 8">
    <name type="scientific">Actinidia rufa</name>
    <dbReference type="NCBI Taxonomy" id="165716"/>
    <lineage>
        <taxon>Eukaryota</taxon>
        <taxon>Viridiplantae</taxon>
        <taxon>Streptophyta</taxon>
        <taxon>Embryophyta</taxon>
        <taxon>Tracheophyta</taxon>
        <taxon>Spermatophyta</taxon>
        <taxon>Magnoliopsida</taxon>
        <taxon>eudicotyledons</taxon>
        <taxon>Gunneridae</taxon>
        <taxon>Pentapetalae</taxon>
        <taxon>asterids</taxon>
        <taxon>Ericales</taxon>
        <taxon>Actinidiaceae</taxon>
        <taxon>Actinidia</taxon>
    </lineage>
</organism>
<dbReference type="Gene3D" id="2.40.330.10">
    <property type="entry name" value="DNA-binding pseudobarrel domain"/>
    <property type="match status" value="1"/>
</dbReference>
<dbReference type="GO" id="GO:0003677">
    <property type="term" value="F:DNA binding"/>
    <property type="evidence" value="ECO:0007669"/>
    <property type="project" value="UniProtKB-KW"/>
</dbReference>
<comment type="caution">
    <text evidence="7">The sequence shown here is derived from an EMBL/GenBank/DDBJ whole genome shotgun (WGS) entry which is preliminary data.</text>
</comment>
<evidence type="ECO:0000256" key="6">
    <source>
        <dbReference type="SAM" id="MobiDB-lite"/>
    </source>
</evidence>
<dbReference type="EMBL" id="BJWL01000015">
    <property type="protein sequence ID" value="GFZ01878.1"/>
    <property type="molecule type" value="Genomic_DNA"/>
</dbReference>
<feature type="compositionally biased region" description="Basic and acidic residues" evidence="6">
    <location>
        <begin position="287"/>
        <end position="308"/>
    </location>
</feature>
<evidence type="ECO:0000313" key="7">
    <source>
        <dbReference type="EMBL" id="GFZ01878.1"/>
    </source>
</evidence>
<dbReference type="AlphaFoldDB" id="A0A7J0FVB2"/>
<dbReference type="GO" id="GO:0003700">
    <property type="term" value="F:DNA-binding transcription factor activity"/>
    <property type="evidence" value="ECO:0007669"/>
    <property type="project" value="InterPro"/>
</dbReference>
<evidence type="ECO:0000313" key="8">
    <source>
        <dbReference type="Proteomes" id="UP000585474"/>
    </source>
</evidence>
<comment type="subcellular location">
    <subcellularLocation>
        <location evidence="1">Nucleus</location>
    </subcellularLocation>
</comment>
<dbReference type="PANTHER" id="PTHR31140:SF123">
    <property type="entry name" value="B3 DOMAIN-CONTAINING TRANSCRIPTION FACTOR NGA1"/>
    <property type="match status" value="1"/>
</dbReference>
<keyword evidence="2" id="KW-0805">Transcription regulation</keyword>
<dbReference type="GO" id="GO:0005634">
    <property type="term" value="C:nucleus"/>
    <property type="evidence" value="ECO:0007669"/>
    <property type="project" value="UniProtKB-SubCell"/>
</dbReference>
<evidence type="ECO:0000256" key="3">
    <source>
        <dbReference type="ARBA" id="ARBA00023125"/>
    </source>
</evidence>
<evidence type="ECO:0000256" key="1">
    <source>
        <dbReference type="ARBA" id="ARBA00004123"/>
    </source>
</evidence>
<gene>
    <name evidence="7" type="ORF">Acr_15g0004870</name>
</gene>
<reference evidence="7 8" key="1">
    <citation type="submission" date="2019-07" db="EMBL/GenBank/DDBJ databases">
        <title>De Novo Assembly of kiwifruit Actinidia rufa.</title>
        <authorList>
            <person name="Sugita-Konishi S."/>
            <person name="Sato K."/>
            <person name="Mori E."/>
            <person name="Abe Y."/>
            <person name="Kisaki G."/>
            <person name="Hamano K."/>
            <person name="Suezawa K."/>
            <person name="Otani M."/>
            <person name="Fukuda T."/>
            <person name="Manabe T."/>
            <person name="Gomi K."/>
            <person name="Tabuchi M."/>
            <person name="Akimitsu K."/>
            <person name="Kataoka I."/>
        </authorList>
    </citation>
    <scope>NUCLEOTIDE SEQUENCE [LARGE SCALE GENOMIC DNA]</scope>
    <source>
        <strain evidence="8">cv. Fuchu</strain>
    </source>
</reference>
<keyword evidence="3" id="KW-0238">DNA-binding</keyword>
<keyword evidence="4" id="KW-0804">Transcription</keyword>
<dbReference type="InterPro" id="IPR044800">
    <property type="entry name" value="LEC2-like"/>
</dbReference>
<evidence type="ECO:0000256" key="2">
    <source>
        <dbReference type="ARBA" id="ARBA00023015"/>
    </source>
</evidence>
<sequence length="316" mass="36346">MSENRDNSKGVEDEDGKKLEDMKAKQEAEIEQAKDSSTPLKETATDAKSGGSTRRPGKEILEEDPTKIGESEPSRIFLFEMRLTESDVEQDRLCIPVEFALDHFPPIPTLSPRFYEEKRVEGVCSVARKMKAKDVVRFYTPLPCSPDKQYMLIDHVKRNPQDDAVIRHLDCTSKYFIFHHQLTYFDLNYGLLLSKVEVRNHFRVVGIPAETHNVERLYFTDAKNTDWCMKITMFNDWYTINGPGWDQCVKDYHLEPGDFISFYRCVQPFNSRHFLIRLQKLVNEFKGGDGKGGDKPQGDGGSSKENKSRFAHCCIA</sequence>
<feature type="region of interest" description="Disordered" evidence="6">
    <location>
        <begin position="287"/>
        <end position="309"/>
    </location>
</feature>